<feature type="region of interest" description="Disordered" evidence="1">
    <location>
        <begin position="1"/>
        <end position="73"/>
    </location>
</feature>
<evidence type="ECO:0000256" key="1">
    <source>
        <dbReference type="SAM" id="MobiDB-lite"/>
    </source>
</evidence>
<gene>
    <name evidence="2" type="ORF">EVG20_g10885</name>
</gene>
<organism evidence="2 3">
    <name type="scientific">Dentipellis fragilis</name>
    <dbReference type="NCBI Taxonomy" id="205917"/>
    <lineage>
        <taxon>Eukaryota</taxon>
        <taxon>Fungi</taxon>
        <taxon>Dikarya</taxon>
        <taxon>Basidiomycota</taxon>
        <taxon>Agaricomycotina</taxon>
        <taxon>Agaricomycetes</taxon>
        <taxon>Russulales</taxon>
        <taxon>Hericiaceae</taxon>
        <taxon>Dentipellis</taxon>
    </lineage>
</organism>
<keyword evidence="3" id="KW-1185">Reference proteome</keyword>
<reference evidence="2 3" key="1">
    <citation type="submission" date="2019-02" db="EMBL/GenBank/DDBJ databases">
        <title>Genome sequencing of the rare red list fungi Dentipellis fragilis.</title>
        <authorList>
            <person name="Buettner E."/>
            <person name="Kellner H."/>
        </authorList>
    </citation>
    <scope>NUCLEOTIDE SEQUENCE [LARGE SCALE GENOMIC DNA]</scope>
    <source>
        <strain evidence="2 3">DSM 105465</strain>
    </source>
</reference>
<accession>A0A4Y9XQM2</accession>
<proteinExistence type="predicted"/>
<dbReference type="Proteomes" id="UP000298327">
    <property type="component" value="Unassembled WGS sequence"/>
</dbReference>
<feature type="compositionally biased region" description="Basic and acidic residues" evidence="1">
    <location>
        <begin position="14"/>
        <end position="23"/>
    </location>
</feature>
<evidence type="ECO:0000313" key="3">
    <source>
        <dbReference type="Proteomes" id="UP000298327"/>
    </source>
</evidence>
<comment type="caution">
    <text evidence="2">The sequence shown here is derived from an EMBL/GenBank/DDBJ whole genome shotgun (WGS) entry which is preliminary data.</text>
</comment>
<dbReference type="AlphaFoldDB" id="A0A4Y9XQM2"/>
<feature type="region of interest" description="Disordered" evidence="1">
    <location>
        <begin position="101"/>
        <end position="126"/>
    </location>
</feature>
<dbReference type="EMBL" id="SEOQ01001461">
    <property type="protein sequence ID" value="TFY51677.1"/>
    <property type="molecule type" value="Genomic_DNA"/>
</dbReference>
<sequence>HSAAVHPALCGRRLTQDPPRDSPVRTCGHWGAGEDIRLASARTQKRRTTPLNARPDSPVPAAPAGVERDGRRSAAESVYAPWNGAVRQLCAKLPDANIADAIAPSAPPPPHCAPSTSQPSSARRSALLAKAALL</sequence>
<protein>
    <submittedName>
        <fullName evidence="2">Uncharacterized protein</fullName>
    </submittedName>
</protein>
<name>A0A4Y9XQM2_9AGAM</name>
<feature type="non-terminal residue" evidence="2">
    <location>
        <position position="1"/>
    </location>
</feature>
<evidence type="ECO:0000313" key="2">
    <source>
        <dbReference type="EMBL" id="TFY51677.1"/>
    </source>
</evidence>